<dbReference type="RefSeq" id="WP_201692428.1">
    <property type="nucleotide sequence ID" value="NZ_JAEQND010000013.1"/>
</dbReference>
<dbReference type="EMBL" id="JAEQND010000013">
    <property type="protein sequence ID" value="MBL0427797.1"/>
    <property type="molecule type" value="Genomic_DNA"/>
</dbReference>
<sequence>MKGTEAATRWQGVQDRAGNIKDVLDYLFSKAQEKAITQRMTEHSVYVKDLLQWTGAKGVLVAVVMQSDVGQQMPPTYLSSEVVGAGGCPYDVLVAASLKPSDKLYPSPAQGSRVDEDASFFFWATKQSDNLKWTVLAPGSRGPLLDRAKADADLKRLLADKQPVDEANRLLALAAETRRRAVDDEVKKLTAQAAKDLKDVAAQRAAIQQELNSALHAADAAKGATAWIEKAQLMVSIGSLAAQVNAMLKPTAPASTLNAVNSASDVKGLNDAVTTYLSEVTKKVEFKQGQLKTVVETYEKVKVTITGEAQKAGAPPGALP</sequence>
<comment type="caution">
    <text evidence="1">The sequence shown here is derived from an EMBL/GenBank/DDBJ whole genome shotgun (WGS) entry which is preliminary data.</text>
</comment>
<evidence type="ECO:0008006" key="3">
    <source>
        <dbReference type="Google" id="ProtNLM"/>
    </source>
</evidence>
<gene>
    <name evidence="1" type="ORF">JI746_22010</name>
</gene>
<keyword evidence="2" id="KW-1185">Reference proteome</keyword>
<accession>A0ABS1JUA7</accession>
<evidence type="ECO:0000313" key="2">
    <source>
        <dbReference type="Proteomes" id="UP000622707"/>
    </source>
</evidence>
<dbReference type="Proteomes" id="UP000622707">
    <property type="component" value="Unassembled WGS sequence"/>
</dbReference>
<reference evidence="1 2" key="1">
    <citation type="journal article" date="2017" name="Int. J. Syst. Evol. Microbiol.">
        <title>Ramlibacter alkalitolerans sp. nov., alkali-tolerant bacterium isolated from soil of ginseng.</title>
        <authorList>
            <person name="Lee D.H."/>
            <person name="Cha C.J."/>
        </authorList>
    </citation>
    <scope>NUCLEOTIDE SEQUENCE [LARGE SCALE GENOMIC DNA]</scope>
    <source>
        <strain evidence="1 2">KACC 19305</strain>
    </source>
</reference>
<evidence type="ECO:0000313" key="1">
    <source>
        <dbReference type="EMBL" id="MBL0427797.1"/>
    </source>
</evidence>
<proteinExistence type="predicted"/>
<protein>
    <recommendedName>
        <fullName evidence="3">Lipoprotein</fullName>
    </recommendedName>
</protein>
<name>A0ABS1JUA7_9BURK</name>
<organism evidence="1 2">
    <name type="scientific">Ramlibacter alkalitolerans</name>
    <dbReference type="NCBI Taxonomy" id="2039631"/>
    <lineage>
        <taxon>Bacteria</taxon>
        <taxon>Pseudomonadati</taxon>
        <taxon>Pseudomonadota</taxon>
        <taxon>Betaproteobacteria</taxon>
        <taxon>Burkholderiales</taxon>
        <taxon>Comamonadaceae</taxon>
        <taxon>Ramlibacter</taxon>
    </lineage>
</organism>